<keyword evidence="4 7" id="KW-0560">Oxidoreductase</keyword>
<dbReference type="Gene3D" id="1.10.630.10">
    <property type="entry name" value="Cytochrome P450"/>
    <property type="match status" value="1"/>
</dbReference>
<comment type="caution">
    <text evidence="8">The sequence shown here is derived from an EMBL/GenBank/DDBJ whole genome shotgun (WGS) entry which is preliminary data.</text>
</comment>
<dbReference type="PANTHER" id="PTHR46696:SF6">
    <property type="entry name" value="P450, PUTATIVE (EUROFUNG)-RELATED"/>
    <property type="match status" value="1"/>
</dbReference>
<evidence type="ECO:0000256" key="5">
    <source>
        <dbReference type="ARBA" id="ARBA00023004"/>
    </source>
</evidence>
<gene>
    <name evidence="8" type="ORF">GCM10007304_46100</name>
</gene>
<evidence type="ECO:0000313" key="8">
    <source>
        <dbReference type="EMBL" id="GGG27046.1"/>
    </source>
</evidence>
<organism evidence="8 9">
    <name type="scientific">Rhodococcoides trifolii</name>
    <dbReference type="NCBI Taxonomy" id="908250"/>
    <lineage>
        <taxon>Bacteria</taxon>
        <taxon>Bacillati</taxon>
        <taxon>Actinomycetota</taxon>
        <taxon>Actinomycetes</taxon>
        <taxon>Mycobacteriales</taxon>
        <taxon>Nocardiaceae</taxon>
        <taxon>Rhodococcoides</taxon>
    </lineage>
</organism>
<evidence type="ECO:0000256" key="6">
    <source>
        <dbReference type="ARBA" id="ARBA00023033"/>
    </source>
</evidence>
<reference evidence="8" key="1">
    <citation type="journal article" date="2014" name="Int. J. Syst. Evol. Microbiol.">
        <title>Complete genome sequence of Corynebacterium casei LMG S-19264T (=DSM 44701T), isolated from a smear-ripened cheese.</title>
        <authorList>
            <consortium name="US DOE Joint Genome Institute (JGI-PGF)"/>
            <person name="Walter F."/>
            <person name="Albersmeier A."/>
            <person name="Kalinowski J."/>
            <person name="Ruckert C."/>
        </authorList>
    </citation>
    <scope>NUCLEOTIDE SEQUENCE</scope>
    <source>
        <strain evidence="8">CCM 7905</strain>
    </source>
</reference>
<dbReference type="PANTHER" id="PTHR46696">
    <property type="entry name" value="P450, PUTATIVE (EUROFUNG)-RELATED"/>
    <property type="match status" value="1"/>
</dbReference>
<dbReference type="Proteomes" id="UP000654257">
    <property type="component" value="Unassembled WGS sequence"/>
</dbReference>
<dbReference type="PROSITE" id="PS00086">
    <property type="entry name" value="CYTOCHROME_P450"/>
    <property type="match status" value="1"/>
</dbReference>
<evidence type="ECO:0000256" key="2">
    <source>
        <dbReference type="ARBA" id="ARBA00022617"/>
    </source>
</evidence>
<dbReference type="Pfam" id="PF00067">
    <property type="entry name" value="p450"/>
    <property type="match status" value="1"/>
</dbReference>
<dbReference type="RefSeq" id="WP_188547419.1">
    <property type="nucleotide sequence ID" value="NZ_BMCU01000006.1"/>
</dbReference>
<dbReference type="InterPro" id="IPR036396">
    <property type="entry name" value="Cyt_P450_sf"/>
</dbReference>
<keyword evidence="9" id="KW-1185">Reference proteome</keyword>
<evidence type="ECO:0000256" key="7">
    <source>
        <dbReference type="RuleBase" id="RU000461"/>
    </source>
</evidence>
<proteinExistence type="inferred from homology"/>
<accession>A0A917G886</accession>
<dbReference type="InterPro" id="IPR001128">
    <property type="entry name" value="Cyt_P450"/>
</dbReference>
<keyword evidence="3 7" id="KW-0479">Metal-binding</keyword>
<name>A0A917G886_9NOCA</name>
<dbReference type="AlphaFoldDB" id="A0A917G886"/>
<sequence length="400" mass="43577">MSTTPNTADVGVDQFSAHTMSPNRALEVFDEARSRCPVAHSEEHGGFHLMLAHSAVRTAAADHRRFSSEPQVLRPVLPRAPLAALEMDPPRHGDWRALFDLAVTPHVVKVMEPLVRVDVQRQIGTFVTNGTADLVAELAEVVPAEAICRLVGIDGDLIPEVRDRAIAMFAALGDPAEFGARIGAFAEIALKEIHERQENPRDDYLTYLTTARVDGKPLDDDGYMSVLTGFLGAGHHTTTSGISSLIYEVFSRPDVRDRLIADPDLVPVAVEEALRLRPPFFGFFRRATLDSTVAGVDIPAGADVYLGWAAANRDPAVFECPAEFRLDRGRNRHLAFGAGLHTCPGAPLARMELRVCLEELLSRLPDLELESASPDYVFTGGDYAHISKLTARFTPVGATS</sequence>
<evidence type="ECO:0000256" key="4">
    <source>
        <dbReference type="ARBA" id="ARBA00023002"/>
    </source>
</evidence>
<dbReference type="PRINTS" id="PR00385">
    <property type="entry name" value="P450"/>
</dbReference>
<comment type="similarity">
    <text evidence="1 7">Belongs to the cytochrome P450 family.</text>
</comment>
<reference evidence="8" key="2">
    <citation type="submission" date="2020-09" db="EMBL/GenBank/DDBJ databases">
        <authorList>
            <person name="Sun Q."/>
            <person name="Sedlacek I."/>
        </authorList>
    </citation>
    <scope>NUCLEOTIDE SEQUENCE</scope>
    <source>
        <strain evidence="8">CCM 7905</strain>
    </source>
</reference>
<dbReference type="GO" id="GO:0004497">
    <property type="term" value="F:monooxygenase activity"/>
    <property type="evidence" value="ECO:0007669"/>
    <property type="project" value="UniProtKB-KW"/>
</dbReference>
<evidence type="ECO:0000256" key="3">
    <source>
        <dbReference type="ARBA" id="ARBA00022723"/>
    </source>
</evidence>
<dbReference type="SUPFAM" id="SSF48264">
    <property type="entry name" value="Cytochrome P450"/>
    <property type="match status" value="1"/>
</dbReference>
<dbReference type="GO" id="GO:0005506">
    <property type="term" value="F:iron ion binding"/>
    <property type="evidence" value="ECO:0007669"/>
    <property type="project" value="InterPro"/>
</dbReference>
<dbReference type="GO" id="GO:0020037">
    <property type="term" value="F:heme binding"/>
    <property type="evidence" value="ECO:0007669"/>
    <property type="project" value="InterPro"/>
</dbReference>
<dbReference type="GO" id="GO:0016705">
    <property type="term" value="F:oxidoreductase activity, acting on paired donors, with incorporation or reduction of molecular oxygen"/>
    <property type="evidence" value="ECO:0007669"/>
    <property type="project" value="InterPro"/>
</dbReference>
<dbReference type="InterPro" id="IPR002397">
    <property type="entry name" value="Cyt_P450_B"/>
</dbReference>
<keyword evidence="6 7" id="KW-0503">Monooxygenase</keyword>
<keyword evidence="2 7" id="KW-0349">Heme</keyword>
<evidence type="ECO:0000313" key="9">
    <source>
        <dbReference type="Proteomes" id="UP000654257"/>
    </source>
</evidence>
<evidence type="ECO:0000256" key="1">
    <source>
        <dbReference type="ARBA" id="ARBA00010617"/>
    </source>
</evidence>
<dbReference type="EMBL" id="BMCU01000006">
    <property type="protein sequence ID" value="GGG27046.1"/>
    <property type="molecule type" value="Genomic_DNA"/>
</dbReference>
<protein>
    <submittedName>
        <fullName evidence="8">Cytochrome P450</fullName>
    </submittedName>
</protein>
<dbReference type="PRINTS" id="PR00359">
    <property type="entry name" value="BP450"/>
</dbReference>
<keyword evidence="5 7" id="KW-0408">Iron</keyword>
<dbReference type="InterPro" id="IPR017972">
    <property type="entry name" value="Cyt_P450_CS"/>
</dbReference>